<protein>
    <recommendedName>
        <fullName evidence="4">MADF domain-containing protein</fullName>
    </recommendedName>
</protein>
<dbReference type="OrthoDB" id="8961529at2759"/>
<organism evidence="2 3">
    <name type="scientific">Synaphobranchus kaupii</name>
    <name type="common">Kaup's arrowtooth eel</name>
    <dbReference type="NCBI Taxonomy" id="118154"/>
    <lineage>
        <taxon>Eukaryota</taxon>
        <taxon>Metazoa</taxon>
        <taxon>Chordata</taxon>
        <taxon>Craniata</taxon>
        <taxon>Vertebrata</taxon>
        <taxon>Euteleostomi</taxon>
        <taxon>Actinopterygii</taxon>
        <taxon>Neopterygii</taxon>
        <taxon>Teleostei</taxon>
        <taxon>Anguilliformes</taxon>
        <taxon>Synaphobranchidae</taxon>
        <taxon>Synaphobranchus</taxon>
    </lineage>
</organism>
<reference evidence="2" key="1">
    <citation type="journal article" date="2023" name="Science">
        <title>Genome structures resolve the early diversification of teleost fishes.</title>
        <authorList>
            <person name="Parey E."/>
            <person name="Louis A."/>
            <person name="Montfort J."/>
            <person name="Bouchez O."/>
            <person name="Roques C."/>
            <person name="Iampietro C."/>
            <person name="Lluch J."/>
            <person name="Castinel A."/>
            <person name="Donnadieu C."/>
            <person name="Desvignes T."/>
            <person name="Floi Bucao C."/>
            <person name="Jouanno E."/>
            <person name="Wen M."/>
            <person name="Mejri S."/>
            <person name="Dirks R."/>
            <person name="Jansen H."/>
            <person name="Henkel C."/>
            <person name="Chen W.J."/>
            <person name="Zahm M."/>
            <person name="Cabau C."/>
            <person name="Klopp C."/>
            <person name="Thompson A.W."/>
            <person name="Robinson-Rechavi M."/>
            <person name="Braasch I."/>
            <person name="Lecointre G."/>
            <person name="Bobe J."/>
            <person name="Postlethwait J.H."/>
            <person name="Berthelot C."/>
            <person name="Roest Crollius H."/>
            <person name="Guiguen Y."/>
        </authorList>
    </citation>
    <scope>NUCLEOTIDE SEQUENCE</scope>
    <source>
        <strain evidence="2">WJC10195</strain>
    </source>
</reference>
<accession>A0A9Q1IEY1</accession>
<proteinExistence type="predicted"/>
<keyword evidence="3" id="KW-1185">Reference proteome</keyword>
<evidence type="ECO:0000313" key="2">
    <source>
        <dbReference type="EMBL" id="KAJ8337187.1"/>
    </source>
</evidence>
<evidence type="ECO:0008006" key="4">
    <source>
        <dbReference type="Google" id="ProtNLM"/>
    </source>
</evidence>
<evidence type="ECO:0000313" key="3">
    <source>
        <dbReference type="Proteomes" id="UP001152622"/>
    </source>
</evidence>
<feature type="region of interest" description="Disordered" evidence="1">
    <location>
        <begin position="77"/>
        <end position="127"/>
    </location>
</feature>
<comment type="caution">
    <text evidence="2">The sequence shown here is derived from an EMBL/GenBank/DDBJ whole genome shotgun (WGS) entry which is preliminary data.</text>
</comment>
<gene>
    <name evidence="2" type="ORF">SKAU_G00384070</name>
</gene>
<dbReference type="Proteomes" id="UP001152622">
    <property type="component" value="Chromosome 19"/>
</dbReference>
<dbReference type="EMBL" id="JAINUF010000019">
    <property type="protein sequence ID" value="KAJ8337187.1"/>
    <property type="molecule type" value="Genomic_DNA"/>
</dbReference>
<dbReference type="AlphaFoldDB" id="A0A9Q1IEY1"/>
<name>A0A9Q1IEY1_SYNKA</name>
<feature type="compositionally biased region" description="Pro residues" evidence="1">
    <location>
        <begin position="91"/>
        <end position="113"/>
    </location>
</feature>
<evidence type="ECO:0000256" key="1">
    <source>
        <dbReference type="SAM" id="MobiDB-lite"/>
    </source>
</evidence>
<sequence>MDDDKIVVEIERTVIKEMGLEGKVTVACTKKKWENLKQRYMKLKNLPMTGVTWKWYYRVMDETLGCLWLLAPHPLQKAASSPLPPRRKLPRPPPAPAAAPPLLSPRPPAQPPRGPKRSPCGSWPSRS</sequence>